<gene>
    <name evidence="1" type="ORF">LCGC14_1577680</name>
</gene>
<reference evidence="1" key="1">
    <citation type="journal article" date="2015" name="Nature">
        <title>Complex archaea that bridge the gap between prokaryotes and eukaryotes.</title>
        <authorList>
            <person name="Spang A."/>
            <person name="Saw J.H."/>
            <person name="Jorgensen S.L."/>
            <person name="Zaremba-Niedzwiedzka K."/>
            <person name="Martijn J."/>
            <person name="Lind A.E."/>
            <person name="van Eijk R."/>
            <person name="Schleper C."/>
            <person name="Guy L."/>
            <person name="Ettema T.J."/>
        </authorList>
    </citation>
    <scope>NUCLEOTIDE SEQUENCE</scope>
</reference>
<accession>A0A0F9LI07</accession>
<dbReference type="AlphaFoldDB" id="A0A0F9LI07"/>
<feature type="non-terminal residue" evidence="1">
    <location>
        <position position="37"/>
    </location>
</feature>
<name>A0A0F9LI07_9ZZZZ</name>
<sequence>MRYICVAHCPKCGSHFKSQGRGGSFCVCGHEADLEVV</sequence>
<protein>
    <submittedName>
        <fullName evidence="1">Uncharacterized protein</fullName>
    </submittedName>
</protein>
<dbReference type="EMBL" id="LAZR01012380">
    <property type="protein sequence ID" value="KKM27140.1"/>
    <property type="molecule type" value="Genomic_DNA"/>
</dbReference>
<proteinExistence type="predicted"/>
<evidence type="ECO:0000313" key="1">
    <source>
        <dbReference type="EMBL" id="KKM27140.1"/>
    </source>
</evidence>
<comment type="caution">
    <text evidence="1">The sequence shown here is derived from an EMBL/GenBank/DDBJ whole genome shotgun (WGS) entry which is preliminary data.</text>
</comment>
<organism evidence="1">
    <name type="scientific">marine sediment metagenome</name>
    <dbReference type="NCBI Taxonomy" id="412755"/>
    <lineage>
        <taxon>unclassified sequences</taxon>
        <taxon>metagenomes</taxon>
        <taxon>ecological metagenomes</taxon>
    </lineage>
</organism>